<evidence type="ECO:0000256" key="1">
    <source>
        <dbReference type="ARBA" id="ARBA00004141"/>
    </source>
</evidence>
<evidence type="ECO:0000256" key="3">
    <source>
        <dbReference type="ARBA" id="ARBA00022989"/>
    </source>
</evidence>
<dbReference type="SUPFAM" id="SSF81321">
    <property type="entry name" value="Family A G protein-coupled receptor-like"/>
    <property type="match status" value="1"/>
</dbReference>
<evidence type="ECO:0000313" key="10">
    <source>
        <dbReference type="EMBL" id="VDD95243.1"/>
    </source>
</evidence>
<feature type="transmembrane region" description="Helical" evidence="8">
    <location>
        <begin position="92"/>
        <end position="112"/>
    </location>
</feature>
<comment type="subcellular location">
    <subcellularLocation>
        <location evidence="1">Membrane</location>
        <topology evidence="1">Multi-pass membrane protein</topology>
    </subcellularLocation>
</comment>
<evidence type="ECO:0000256" key="6">
    <source>
        <dbReference type="ARBA" id="ARBA00023170"/>
    </source>
</evidence>
<reference evidence="12" key="1">
    <citation type="submission" date="2017-02" db="UniProtKB">
        <authorList>
            <consortium name="WormBaseParasite"/>
        </authorList>
    </citation>
    <scope>IDENTIFICATION</scope>
</reference>
<dbReference type="PANTHER" id="PTHR24235:SF27">
    <property type="entry name" value="NEUROPEPTIDE RECEPTOR NPR-1"/>
    <property type="match status" value="1"/>
</dbReference>
<keyword evidence="11" id="KW-1185">Reference proteome</keyword>
<feature type="transmembrane region" description="Helical" evidence="8">
    <location>
        <begin position="293"/>
        <end position="319"/>
    </location>
</feature>
<dbReference type="AlphaFoldDB" id="A0A0N4VIJ8"/>
<evidence type="ECO:0000256" key="7">
    <source>
        <dbReference type="ARBA" id="ARBA00023224"/>
    </source>
</evidence>
<evidence type="ECO:0000256" key="4">
    <source>
        <dbReference type="ARBA" id="ARBA00023040"/>
    </source>
</evidence>
<dbReference type="PRINTS" id="PR00237">
    <property type="entry name" value="GPCRRHODOPSN"/>
</dbReference>
<keyword evidence="2 8" id="KW-0812">Transmembrane</keyword>
<keyword evidence="6" id="KW-0675">Receptor</keyword>
<dbReference type="InterPro" id="IPR017452">
    <property type="entry name" value="GPCR_Rhodpsn_7TM"/>
</dbReference>
<dbReference type="PROSITE" id="PS50262">
    <property type="entry name" value="G_PROTEIN_RECEP_F1_2"/>
    <property type="match status" value="1"/>
</dbReference>
<gene>
    <name evidence="10" type="ORF">EVEC_LOCUS9994</name>
</gene>
<feature type="transmembrane region" description="Helical" evidence="8">
    <location>
        <begin position="124"/>
        <end position="144"/>
    </location>
</feature>
<evidence type="ECO:0000259" key="9">
    <source>
        <dbReference type="PROSITE" id="PS50262"/>
    </source>
</evidence>
<feature type="transmembrane region" description="Helical" evidence="8">
    <location>
        <begin position="64"/>
        <end position="86"/>
    </location>
</feature>
<name>A0A0N4VIJ8_ENTVE</name>
<dbReference type="Gene3D" id="1.20.1070.10">
    <property type="entry name" value="Rhodopsin 7-helix transmembrane proteins"/>
    <property type="match status" value="1"/>
</dbReference>
<reference evidence="10 11" key="2">
    <citation type="submission" date="2018-10" db="EMBL/GenBank/DDBJ databases">
        <authorList>
            <consortium name="Pathogen Informatics"/>
        </authorList>
    </citation>
    <scope>NUCLEOTIDE SEQUENCE [LARGE SCALE GENOMIC DNA]</scope>
</reference>
<feature type="domain" description="G-protein coupled receptors family 1 profile" evidence="9">
    <location>
        <begin position="43"/>
        <end position="316"/>
    </location>
</feature>
<dbReference type="InterPro" id="IPR000276">
    <property type="entry name" value="GPCR_Rhodpsn"/>
</dbReference>
<evidence type="ECO:0000256" key="2">
    <source>
        <dbReference type="ARBA" id="ARBA00022692"/>
    </source>
</evidence>
<dbReference type="GO" id="GO:0005886">
    <property type="term" value="C:plasma membrane"/>
    <property type="evidence" value="ECO:0007669"/>
    <property type="project" value="TreeGrafter"/>
</dbReference>
<dbReference type="Pfam" id="PF00001">
    <property type="entry name" value="7tm_1"/>
    <property type="match status" value="2"/>
</dbReference>
<protein>
    <submittedName>
        <fullName evidence="12">G_PROTEIN_RECEP_F1_2 domain-containing protein</fullName>
    </submittedName>
</protein>
<dbReference type="PANTHER" id="PTHR24235">
    <property type="entry name" value="NEUROPEPTIDE Y RECEPTOR"/>
    <property type="match status" value="1"/>
</dbReference>
<evidence type="ECO:0000256" key="8">
    <source>
        <dbReference type="SAM" id="Phobius"/>
    </source>
</evidence>
<keyword evidence="4" id="KW-0297">G-protein coupled receptor</keyword>
<accession>A0A0N4VIJ8</accession>
<keyword evidence="7" id="KW-0807">Transducer</keyword>
<dbReference type="WBParaSite" id="EVEC_0001065101-mRNA-1">
    <property type="protein sequence ID" value="EVEC_0001065101-mRNA-1"/>
    <property type="gene ID" value="EVEC_0001065101"/>
</dbReference>
<sequence length="346" mass="39690">MESGTMNHCQPYWEAYPDPTMNPITISIFTTLYSLIFVFSLVGNLIVMIVTLKNRVLQSVQNIFLLNLAASDIMMCLLSIPLTPITLIMKEWYFGGFACKLVSFIQALSSFISTFNRPLRQKQAVLMVITIWILSAAVSTPYVYYITLKSYPNICGYFCTETWPSEQSKRTYTFLVLIIQFAIPLTVLALCYHSIFSFLAQRARCRIISITKQTDFLSLLASASRPTDNQHQEQLTYLSRQKKQLWRHKKRATILLAVTVTIFGLTALPNNISSLIYDYDTDASLLTVNGYDFFYLINLFTHCMMTACCVANPILYAFLNPEFRKSLMRRRLYAKHTLQAARSFPT</sequence>
<dbReference type="GO" id="GO:0042923">
    <property type="term" value="F:neuropeptide binding"/>
    <property type="evidence" value="ECO:0007669"/>
    <property type="project" value="TreeGrafter"/>
</dbReference>
<evidence type="ECO:0000313" key="12">
    <source>
        <dbReference type="WBParaSite" id="EVEC_0001065101-mRNA-1"/>
    </source>
</evidence>
<dbReference type="OrthoDB" id="5975505at2759"/>
<evidence type="ECO:0000313" key="11">
    <source>
        <dbReference type="Proteomes" id="UP000274131"/>
    </source>
</evidence>
<feature type="transmembrane region" description="Helical" evidence="8">
    <location>
        <begin position="26"/>
        <end position="52"/>
    </location>
</feature>
<keyword evidence="3 8" id="KW-1133">Transmembrane helix</keyword>
<organism evidence="12">
    <name type="scientific">Enterobius vermicularis</name>
    <name type="common">Human pinworm</name>
    <dbReference type="NCBI Taxonomy" id="51028"/>
    <lineage>
        <taxon>Eukaryota</taxon>
        <taxon>Metazoa</taxon>
        <taxon>Ecdysozoa</taxon>
        <taxon>Nematoda</taxon>
        <taxon>Chromadorea</taxon>
        <taxon>Rhabditida</taxon>
        <taxon>Spirurina</taxon>
        <taxon>Oxyuridomorpha</taxon>
        <taxon>Oxyuroidea</taxon>
        <taxon>Oxyuridae</taxon>
        <taxon>Enterobius</taxon>
    </lineage>
</organism>
<dbReference type="EMBL" id="UXUI01010447">
    <property type="protein sequence ID" value="VDD95243.1"/>
    <property type="molecule type" value="Genomic_DNA"/>
</dbReference>
<dbReference type="GO" id="GO:0043005">
    <property type="term" value="C:neuron projection"/>
    <property type="evidence" value="ECO:0007669"/>
    <property type="project" value="TreeGrafter"/>
</dbReference>
<feature type="transmembrane region" description="Helical" evidence="8">
    <location>
        <begin position="252"/>
        <end position="273"/>
    </location>
</feature>
<dbReference type="Proteomes" id="UP000274131">
    <property type="component" value="Unassembled WGS sequence"/>
</dbReference>
<proteinExistence type="predicted"/>
<dbReference type="GO" id="GO:0008188">
    <property type="term" value="F:neuropeptide receptor activity"/>
    <property type="evidence" value="ECO:0007669"/>
    <property type="project" value="TreeGrafter"/>
</dbReference>
<keyword evidence="5 8" id="KW-0472">Membrane</keyword>
<dbReference type="STRING" id="51028.A0A0N4VIJ8"/>
<evidence type="ECO:0000256" key="5">
    <source>
        <dbReference type="ARBA" id="ARBA00023136"/>
    </source>
</evidence>
<feature type="transmembrane region" description="Helical" evidence="8">
    <location>
        <begin position="172"/>
        <end position="199"/>
    </location>
</feature>